<dbReference type="EMBL" id="CADCVP010000113">
    <property type="protein sequence ID" value="CAA9484465.1"/>
    <property type="molecule type" value="Genomic_DNA"/>
</dbReference>
<sequence>MKLQGLHHITMITGDAQKNVDFYADVLGLRLVKKTVNFDAPEAYHLYFGDEHGSPGSILTWFEFAGAMRGSAGAGMVHTIQLGVASDTALDFWAGRLEAHGYAAQRAEGILSFQDYDGLSLQLVTAGDGNPPLRAIHPDVPAQFAITGVEGARAYAAVDVGADSALLTETLGFAPEGRGEYRLQGDERHFHWSYDRATRAGRQGAGTVHHIAWHSRDDDHVAWQQRAAGAGMHVTPVIDRDYFKAIYFRQPQGILFEIATTSPGFAVDEDFEHLGEELRLPAQHEHLRPQIEQMLRPVDNPRAARRG</sequence>
<proteinExistence type="predicted"/>
<dbReference type="InterPro" id="IPR004360">
    <property type="entry name" value="Glyas_Fos-R_dOase_dom"/>
</dbReference>
<protein>
    <submittedName>
        <fullName evidence="2">Glyoxalase family protein</fullName>
    </submittedName>
</protein>
<evidence type="ECO:0000313" key="2">
    <source>
        <dbReference type="EMBL" id="CAA9484465.1"/>
    </source>
</evidence>
<dbReference type="AlphaFoldDB" id="A0A6J4RX87"/>
<accession>A0A6J4RX87</accession>
<dbReference type="Pfam" id="PF00903">
    <property type="entry name" value="Glyoxalase"/>
    <property type="match status" value="2"/>
</dbReference>
<dbReference type="InterPro" id="IPR052537">
    <property type="entry name" value="Extradiol_RC_dioxygenase"/>
</dbReference>
<feature type="domain" description="VOC" evidence="1">
    <location>
        <begin position="5"/>
        <end position="138"/>
    </location>
</feature>
<dbReference type="PANTHER" id="PTHR36110">
    <property type="entry name" value="RING-CLEAVING DIOXYGENASE MHQE-RELATED"/>
    <property type="match status" value="1"/>
</dbReference>
<evidence type="ECO:0000259" key="1">
    <source>
        <dbReference type="PROSITE" id="PS51819"/>
    </source>
</evidence>
<dbReference type="InterPro" id="IPR029068">
    <property type="entry name" value="Glyas_Bleomycin-R_OHBP_Dase"/>
</dbReference>
<organism evidence="2">
    <name type="scientific">uncultured Solirubrobacteraceae bacterium</name>
    <dbReference type="NCBI Taxonomy" id="1162706"/>
    <lineage>
        <taxon>Bacteria</taxon>
        <taxon>Bacillati</taxon>
        <taxon>Actinomycetota</taxon>
        <taxon>Thermoleophilia</taxon>
        <taxon>Solirubrobacterales</taxon>
        <taxon>Solirubrobacteraceae</taxon>
        <taxon>environmental samples</taxon>
    </lineage>
</organism>
<dbReference type="SUPFAM" id="SSF54593">
    <property type="entry name" value="Glyoxalase/Bleomycin resistance protein/Dihydroxybiphenyl dioxygenase"/>
    <property type="match status" value="1"/>
</dbReference>
<dbReference type="PANTHER" id="PTHR36110:SF2">
    <property type="entry name" value="RING-CLEAVING DIOXYGENASE MHQE-RELATED"/>
    <property type="match status" value="1"/>
</dbReference>
<name>A0A6J4RX87_9ACTN</name>
<gene>
    <name evidence="2" type="ORF">AVDCRST_MAG69-977</name>
</gene>
<dbReference type="PROSITE" id="PS51819">
    <property type="entry name" value="VOC"/>
    <property type="match status" value="2"/>
</dbReference>
<dbReference type="InterPro" id="IPR037523">
    <property type="entry name" value="VOC_core"/>
</dbReference>
<reference evidence="2" key="1">
    <citation type="submission" date="2020-02" db="EMBL/GenBank/DDBJ databases">
        <authorList>
            <person name="Meier V. D."/>
        </authorList>
    </citation>
    <scope>NUCLEOTIDE SEQUENCE</scope>
    <source>
        <strain evidence="2">AVDCRST_MAG69</strain>
    </source>
</reference>
<feature type="domain" description="VOC" evidence="1">
    <location>
        <begin position="148"/>
        <end position="261"/>
    </location>
</feature>
<dbReference type="Gene3D" id="3.10.180.10">
    <property type="entry name" value="2,3-Dihydroxybiphenyl 1,2-Dioxygenase, domain 1"/>
    <property type="match status" value="2"/>
</dbReference>